<accession>A0ABV1IEJ1</accession>
<dbReference type="InterPro" id="IPR036388">
    <property type="entry name" value="WH-like_DNA-bd_sf"/>
</dbReference>
<evidence type="ECO:0000259" key="3">
    <source>
        <dbReference type="PROSITE" id="PS51459"/>
    </source>
</evidence>
<evidence type="ECO:0000256" key="2">
    <source>
        <dbReference type="ARBA" id="ARBA00023163"/>
    </source>
</evidence>
<keyword evidence="2" id="KW-0804">Transcription</keyword>
<dbReference type="Gene3D" id="1.10.3290.10">
    <property type="entry name" value="Fido-like domain"/>
    <property type="match status" value="1"/>
</dbReference>
<gene>
    <name evidence="4" type="ORF">AAAT05_03025</name>
</gene>
<keyword evidence="5" id="KW-1185">Reference proteome</keyword>
<dbReference type="Gene3D" id="1.10.10.10">
    <property type="entry name" value="Winged helix-like DNA-binding domain superfamily/Winged helix DNA-binding domain"/>
    <property type="match status" value="1"/>
</dbReference>
<dbReference type="RefSeq" id="WP_349181789.1">
    <property type="nucleotide sequence ID" value="NZ_JBBNGS010000004.1"/>
</dbReference>
<dbReference type="InterPro" id="IPR036597">
    <property type="entry name" value="Fido-like_dom_sf"/>
</dbReference>
<dbReference type="Proteomes" id="UP001478817">
    <property type="component" value="Unassembled WGS sequence"/>
</dbReference>
<dbReference type="SUPFAM" id="SSF46785">
    <property type="entry name" value="Winged helix' DNA-binding domain"/>
    <property type="match status" value="1"/>
</dbReference>
<feature type="domain" description="Fido" evidence="3">
    <location>
        <begin position="152"/>
        <end position="301"/>
    </location>
</feature>
<comment type="caution">
    <text evidence="4">The sequence shown here is derived from an EMBL/GenBank/DDBJ whole genome shotgun (WGS) entry which is preliminary data.</text>
</comment>
<dbReference type="SUPFAM" id="SSF140931">
    <property type="entry name" value="Fic-like"/>
    <property type="match status" value="1"/>
</dbReference>
<evidence type="ECO:0000313" key="5">
    <source>
        <dbReference type="Proteomes" id="UP001478817"/>
    </source>
</evidence>
<evidence type="ECO:0000313" key="4">
    <source>
        <dbReference type="EMBL" id="MEQ2637318.1"/>
    </source>
</evidence>
<protein>
    <submittedName>
        <fullName evidence="4">Fic family protein</fullName>
    </submittedName>
</protein>
<dbReference type="Pfam" id="PF08220">
    <property type="entry name" value="HTH_DeoR"/>
    <property type="match status" value="1"/>
</dbReference>
<dbReference type="PROSITE" id="PS51459">
    <property type="entry name" value="FIDO"/>
    <property type="match status" value="1"/>
</dbReference>
<dbReference type="PANTHER" id="PTHR13504">
    <property type="entry name" value="FIDO DOMAIN-CONTAINING PROTEIN DDB_G0283145"/>
    <property type="match status" value="1"/>
</dbReference>
<dbReference type="InterPro" id="IPR003812">
    <property type="entry name" value="Fido"/>
</dbReference>
<organism evidence="4 5">
    <name type="scientific">Paratractidigestivibacter faecalis</name>
    <dbReference type="NCBI Taxonomy" id="2292441"/>
    <lineage>
        <taxon>Bacteria</taxon>
        <taxon>Bacillati</taxon>
        <taxon>Actinomycetota</taxon>
        <taxon>Coriobacteriia</taxon>
        <taxon>Coriobacteriales</taxon>
        <taxon>Atopobiaceae</taxon>
        <taxon>Paratractidigestivibacter</taxon>
    </lineage>
</organism>
<sequence length="415" mass="46424">MAYQTLKKTFYADPTSQRFQNHDAEAARRLGDPSTFRTGIALEHGELFCAMPKELSLASEQVIRRERDVSELWGRLPRTARGAFLRSLILDEVVCSNEMEGVHSTRKQIEVALEAGRATRGNNVGAGEATHAPFFELAQLYLGLTGNPMPPQSLQEVRTIYDSVVKGSIDEKDLVRGTRFRTGPVVIEKRGGRVVHRGVEPEARIEELLGDMISLSKRDDVPELCRAALCHFLFEYVHPFYDGNGRTGRYLLALQLSHLLSQPTVLSLCHTISEHKSAYYKAFDTTEDRLNCSEGTHFVLTLLELVSVAQEDLIADLAEKHLAVELLEQRLTNLEAASEERGRRLLGFGAERELFSLPDGFTQREACEHLGVSAPTARKELERLEAKGLLARTTRRPSRYVLTPQAKELLGLSAE</sequence>
<dbReference type="InterPro" id="IPR036390">
    <property type="entry name" value="WH_DNA-bd_sf"/>
</dbReference>
<dbReference type="EMBL" id="JBBNGS010000004">
    <property type="protein sequence ID" value="MEQ2637318.1"/>
    <property type="molecule type" value="Genomic_DNA"/>
</dbReference>
<evidence type="ECO:0000256" key="1">
    <source>
        <dbReference type="ARBA" id="ARBA00023015"/>
    </source>
</evidence>
<dbReference type="Pfam" id="PF02661">
    <property type="entry name" value="Fic"/>
    <property type="match status" value="1"/>
</dbReference>
<name>A0ABV1IEJ1_9ACTN</name>
<dbReference type="PANTHER" id="PTHR13504:SF40">
    <property type="entry name" value="FIDO DOMAIN-CONTAINING PROTEIN"/>
    <property type="match status" value="1"/>
</dbReference>
<keyword evidence="1" id="KW-0805">Transcription regulation</keyword>
<reference evidence="4 5" key="1">
    <citation type="submission" date="2024-04" db="EMBL/GenBank/DDBJ databases">
        <title>Human intestinal bacterial collection.</title>
        <authorList>
            <person name="Pauvert C."/>
            <person name="Hitch T.C.A."/>
            <person name="Clavel T."/>
        </authorList>
    </citation>
    <scope>NUCLEOTIDE SEQUENCE [LARGE SCALE GENOMIC DNA]</scope>
    <source>
        <strain evidence="4 5">CLA-AA-H197</strain>
    </source>
</reference>
<proteinExistence type="predicted"/>
<dbReference type="InterPro" id="IPR001034">
    <property type="entry name" value="DeoR_HTH"/>
</dbReference>
<dbReference type="InterPro" id="IPR040198">
    <property type="entry name" value="Fido_containing"/>
</dbReference>